<dbReference type="EnsemblMetazoa" id="AFUN018923-RA">
    <property type="protein sequence ID" value="AFUN018923-PA"/>
    <property type="gene ID" value="AFUN018923"/>
</dbReference>
<feature type="chain" id="PRO_5021279326" evidence="1">
    <location>
        <begin position="25"/>
        <end position="129"/>
    </location>
</feature>
<keyword evidence="1" id="KW-0732">Signal</keyword>
<name>A0A4Y0BFT0_ANOFN</name>
<accession>A0A4Y0BFT0</accession>
<evidence type="ECO:0000256" key="1">
    <source>
        <dbReference type="SAM" id="SignalP"/>
    </source>
</evidence>
<reference evidence="2" key="1">
    <citation type="submission" date="2020-05" db="UniProtKB">
        <authorList>
            <consortium name="EnsemblMetazoa"/>
        </authorList>
    </citation>
    <scope>IDENTIFICATION</scope>
    <source>
        <strain evidence="2">FUMOZ</strain>
    </source>
</reference>
<feature type="signal peptide" evidence="1">
    <location>
        <begin position="1"/>
        <end position="24"/>
    </location>
</feature>
<evidence type="ECO:0000313" key="2">
    <source>
        <dbReference type="EnsemblMetazoa" id="AFUN018923-PA"/>
    </source>
</evidence>
<proteinExistence type="predicted"/>
<dbReference type="AlphaFoldDB" id="A0A4Y0BFT0"/>
<sequence length="129" mass="14607">MYFRSLYWILAAAVLLVVTTVLTASVPNGDVYHENTLSENGRFFANQTNQDGQYHEEQGLINKETGVLTVKVKVRDDFMILKTYEYCLMENESGYWTKYPPKVPGTSASPVWTDFEPKLILSLLGGGKF</sequence>
<organism evidence="2">
    <name type="scientific">Anopheles funestus</name>
    <name type="common">African malaria mosquito</name>
    <dbReference type="NCBI Taxonomy" id="62324"/>
    <lineage>
        <taxon>Eukaryota</taxon>
        <taxon>Metazoa</taxon>
        <taxon>Ecdysozoa</taxon>
        <taxon>Arthropoda</taxon>
        <taxon>Hexapoda</taxon>
        <taxon>Insecta</taxon>
        <taxon>Pterygota</taxon>
        <taxon>Neoptera</taxon>
        <taxon>Endopterygota</taxon>
        <taxon>Diptera</taxon>
        <taxon>Nematocera</taxon>
        <taxon>Culicoidea</taxon>
        <taxon>Culicidae</taxon>
        <taxon>Anophelinae</taxon>
        <taxon>Anopheles</taxon>
    </lineage>
</organism>
<dbReference type="VEuPathDB" id="VectorBase:AFUN018923"/>
<protein>
    <submittedName>
        <fullName evidence="2">Uncharacterized protein</fullName>
    </submittedName>
</protein>